<dbReference type="GO" id="GO:0004519">
    <property type="term" value="F:endonuclease activity"/>
    <property type="evidence" value="ECO:0007669"/>
    <property type="project" value="InterPro"/>
</dbReference>
<name>A0A640WC31_9GAMM</name>
<dbReference type="InterPro" id="IPR005021">
    <property type="entry name" value="Terminase_largesu-like"/>
</dbReference>
<dbReference type="AlphaFoldDB" id="A0A640WC31"/>
<sequence length="573" mass="63629">MSKRRQPPNTVSDDRATAYAQAVVAGDIIAGPQVRHACERHLNDLETGAERGLTWSLEHAQHAIGFFEDVLRLNGGRFEGEPFKVLPWQAFIVGSLFGWMGPDGWRRFRVAYVETAKGSGKSPLAGGVGLYGLVADGENRAEVYAAATKKEQAQILFRDAVAMVDQSPLLASRVVKSGAAGKEYNLAFHRTSSFFRTVAADDGQSGPRPHIALLDEIHEHKTALVVEMMRAGTKSRDQALIFMITNSGTDKLTVCGDYHDYADKVASGVLEDDAFFGFVCGLDETDDPFEDEQCWYKANPSLAYGIPGLKYLREQVTQARGMPSKEATVRRLNFCQWVQADNPAISRDAWLSTQDKDFDETLLEGRRCFAGLDLSSTQDLTALVLLFQPTEADPVWRMKPWFWLPEEGLAKKAEQDRVPYLVWRRDGHLDTTPGRAINKRFVLHQLSEVAARYDLVAIGYDEWRMADLQALIDDEGVSLPPLVAVRQGFKTMAPAVDEFERRLINAQLRHQGHPVLTWCAANAVYQEDPAGNRKINKAKSTGRVDGIVGAVMATALTLTELEESTPEPDFILL</sequence>
<dbReference type="Gene3D" id="3.40.50.300">
    <property type="entry name" value="P-loop containing nucleotide triphosphate hydrolases"/>
    <property type="match status" value="1"/>
</dbReference>
<evidence type="ECO:0000259" key="2">
    <source>
        <dbReference type="Pfam" id="PF20441"/>
    </source>
</evidence>
<dbReference type="Pfam" id="PF03354">
    <property type="entry name" value="TerL_ATPase"/>
    <property type="match status" value="1"/>
</dbReference>
<dbReference type="Proteomes" id="UP000466024">
    <property type="component" value="Unassembled WGS sequence"/>
</dbReference>
<dbReference type="InterPro" id="IPR027417">
    <property type="entry name" value="P-loop_NTPase"/>
</dbReference>
<dbReference type="InterPro" id="IPR046461">
    <property type="entry name" value="TerL_ATPase"/>
</dbReference>
<dbReference type="RefSeq" id="WP_149436026.1">
    <property type="nucleotide sequence ID" value="NZ_VTPX01000008.1"/>
</dbReference>
<evidence type="ECO:0000259" key="1">
    <source>
        <dbReference type="Pfam" id="PF03354"/>
    </source>
</evidence>
<evidence type="ECO:0000313" key="3">
    <source>
        <dbReference type="EMBL" id="KAA0017114.1"/>
    </source>
</evidence>
<dbReference type="Pfam" id="PF20441">
    <property type="entry name" value="TerL_nuclease"/>
    <property type="match status" value="1"/>
</dbReference>
<organism evidence="3 4">
    <name type="scientific">Salinicola corii</name>
    <dbReference type="NCBI Taxonomy" id="2606937"/>
    <lineage>
        <taxon>Bacteria</taxon>
        <taxon>Pseudomonadati</taxon>
        <taxon>Pseudomonadota</taxon>
        <taxon>Gammaproteobacteria</taxon>
        <taxon>Oceanospirillales</taxon>
        <taxon>Halomonadaceae</taxon>
        <taxon>Salinicola</taxon>
    </lineage>
</organism>
<dbReference type="EMBL" id="VTPX01000008">
    <property type="protein sequence ID" value="KAA0017114.1"/>
    <property type="molecule type" value="Genomic_DNA"/>
</dbReference>
<protein>
    <submittedName>
        <fullName evidence="3">Terminase large subunit</fullName>
    </submittedName>
</protein>
<evidence type="ECO:0000313" key="4">
    <source>
        <dbReference type="Proteomes" id="UP000466024"/>
    </source>
</evidence>
<feature type="domain" description="Terminase large subunit-like ATPase" evidence="1">
    <location>
        <begin position="87"/>
        <end position="263"/>
    </location>
</feature>
<keyword evidence="4" id="KW-1185">Reference proteome</keyword>
<comment type="caution">
    <text evidence="3">The sequence shown here is derived from an EMBL/GenBank/DDBJ whole genome shotgun (WGS) entry which is preliminary data.</text>
</comment>
<dbReference type="PANTHER" id="PTHR41287">
    <property type="match status" value="1"/>
</dbReference>
<dbReference type="PANTHER" id="PTHR41287:SF1">
    <property type="entry name" value="PROTEIN YMFN"/>
    <property type="match status" value="1"/>
</dbReference>
<gene>
    <name evidence="3" type="ORF">F0A16_14000</name>
</gene>
<accession>A0A640WC31</accession>
<reference evidence="3 4" key="1">
    <citation type="submission" date="2019-08" db="EMBL/GenBank/DDBJ databases">
        <title>Bioinformatics analysis of the strain L3 and L5.</title>
        <authorList>
            <person name="Li X."/>
        </authorList>
    </citation>
    <scope>NUCLEOTIDE SEQUENCE [LARGE SCALE GENOMIC DNA]</scope>
    <source>
        <strain evidence="3 4">L3</strain>
    </source>
</reference>
<feature type="domain" description="Terminase large subunit-like endonuclease" evidence="2">
    <location>
        <begin position="271"/>
        <end position="554"/>
    </location>
</feature>
<proteinExistence type="predicted"/>
<dbReference type="InterPro" id="IPR046462">
    <property type="entry name" value="TerL_nuclease"/>
</dbReference>